<dbReference type="Pfam" id="PF00270">
    <property type="entry name" value="DEAD"/>
    <property type="match status" value="1"/>
</dbReference>
<feature type="compositionally biased region" description="Acidic residues" evidence="5">
    <location>
        <begin position="1750"/>
        <end position="1774"/>
    </location>
</feature>
<dbReference type="GO" id="GO:0004386">
    <property type="term" value="F:helicase activity"/>
    <property type="evidence" value="ECO:0007669"/>
    <property type="project" value="UniProtKB-KW"/>
</dbReference>
<dbReference type="Pfam" id="PF00271">
    <property type="entry name" value="Helicase_C"/>
    <property type="match status" value="1"/>
</dbReference>
<dbReference type="OrthoDB" id="2320933at2759"/>
<evidence type="ECO:0000256" key="5">
    <source>
        <dbReference type="SAM" id="MobiDB-lite"/>
    </source>
</evidence>
<dbReference type="InterPro" id="IPR027417">
    <property type="entry name" value="P-loop_NTPase"/>
</dbReference>
<dbReference type="Gene3D" id="3.40.50.300">
    <property type="entry name" value="P-loop containing nucleotide triphosphate hydrolases"/>
    <property type="match status" value="2"/>
</dbReference>
<dbReference type="InterPro" id="IPR001650">
    <property type="entry name" value="Helicase_C-like"/>
</dbReference>
<feature type="domain" description="Helicase C-terminal" evidence="7">
    <location>
        <begin position="1228"/>
        <end position="1385"/>
    </location>
</feature>
<dbReference type="GO" id="GO:0005737">
    <property type="term" value="C:cytoplasm"/>
    <property type="evidence" value="ECO:0007669"/>
    <property type="project" value="TreeGrafter"/>
</dbReference>
<feature type="region of interest" description="Disordered" evidence="5">
    <location>
        <begin position="1734"/>
        <end position="1784"/>
    </location>
</feature>
<organism evidence="8 9">
    <name type="scientific">Polychaeton citri CBS 116435</name>
    <dbReference type="NCBI Taxonomy" id="1314669"/>
    <lineage>
        <taxon>Eukaryota</taxon>
        <taxon>Fungi</taxon>
        <taxon>Dikarya</taxon>
        <taxon>Ascomycota</taxon>
        <taxon>Pezizomycotina</taxon>
        <taxon>Dothideomycetes</taxon>
        <taxon>Dothideomycetidae</taxon>
        <taxon>Capnodiales</taxon>
        <taxon>Capnodiaceae</taxon>
        <taxon>Polychaeton</taxon>
    </lineage>
</organism>
<dbReference type="InterPro" id="IPR052431">
    <property type="entry name" value="SKI2_subfamily_helicases"/>
</dbReference>
<dbReference type="SMART" id="SM00490">
    <property type="entry name" value="HELICc"/>
    <property type="match status" value="1"/>
</dbReference>
<dbReference type="Pfam" id="PF23002">
    <property type="entry name" value="PIN-like_DDX60"/>
    <property type="match status" value="1"/>
</dbReference>
<evidence type="ECO:0000256" key="2">
    <source>
        <dbReference type="ARBA" id="ARBA00022801"/>
    </source>
</evidence>
<feature type="region of interest" description="Disordered" evidence="5">
    <location>
        <begin position="399"/>
        <end position="425"/>
    </location>
</feature>
<dbReference type="CDD" id="cd18025">
    <property type="entry name" value="DEXHc_DDX60"/>
    <property type="match status" value="1"/>
</dbReference>
<keyword evidence="1" id="KW-0547">Nucleotide-binding</keyword>
<dbReference type="InterPro" id="IPR059032">
    <property type="entry name" value="WHD_DDX60"/>
</dbReference>
<name>A0A9P4QC21_9PEZI</name>
<sequence>MDTTNDEDSSSEQHGSQVFSTYRKLPARRVDLVGDYAGDALFLIEGDSLLLQCFTDDKLDFDPGFQILHAVYNVEHFLENLVRRRCHFRIVFFESNRNLCVPGSVDSAHASKYLLARATIIRHLQVNLGNLHPGCTVCEFESWDSPAFQQYVQATSPYFLMAHDGAGFYGRHAKDVGKDSVSFMPTDQRVALRGMILHFISHGLGVALVNGLELQDTRVMTVVLEGQRGAGSDIVAPTDSGKSDSRPVPNVSSDLMKLLGPDIDLSERQLLAVITVSKILRNTSPGPSTEELSTLCATFLLHQAYLIHLELSSRRLQSVTGDQTAHDFLQLFASTAETILSAPTWRETLSGRRIVCDVTDFVDGRLFLHLLQGNIAADPKAKHTFEQLAGASRILSSADQQLRTSPVSQTADKVEPNTSGNKPVSSQLSVLPFSNYVFDKHLESVRIKNDNSSAGGSLASRKVFQEVSHWHNAKKPLIQKGPPTPADLKQASRAAKRNQRFMAEMRNYSASLTNAMGRSLEPETIVVGTSRAAPALSNRGKVQTPNGSTSSANGPKPGSKNNVDGKTARKNVSKQARMNENESARAQKGEAVARGLIDSWKIGYNTLTSETDKYARYQKANDYNKRLKPDARKVVGAEVDLYLISCLVDLWTDLGQRKEQTQQFQVAALIWSHVCAIVQNGPLPKSIAASIESTVDACALPQIPDITTTATDRKPVFSFTVPPKTLSQRSAHSATDFTLLYCGPYLERSFDSRSDDRVDFQPDGWQRRVLDSIDADQSVFVVAPTSAGKTFISFYAMRKILQSDDDGVLVYVAPTKALVNQIAAEIQARYSKNFKHGGKSVWAIHTRDYRINSPTGCQVLVTVPHVLQIMLLSSSNANSWSKRVKRIIFDEIHSIGQAEDGVVWEQLLLMAPCPIIALSATVGNPGQFSSWLTATQAAIGNELVTVQHSHRYSDLRKYLYAPPERFKFQGIPSKAMSHTLGLEGLPGFKFIHPVAALVDRSHGIPEDLALEPRDCLYLWQAMVKVQTDKHPVSGDLAPEKSLPKFFRKVDVLKWEATLKHLLRAWLDDGTSPFEKLLIELNQSFHDESREPGYATAPNSSREGTLGASISEDNLAQTTLPLLCRLNEQSALPAILFNYDRTGCETVCRAIVTQLQDAETSQVKTGPKWQKKLEKWEQYKVLKARTASGAAKASQKIAKGKNKDDDDASRQSKSATERETADSESQKWDLFDPEAPVDGYSFADPTKLLASELEDYNEELSYRDVPQWLIQALARGVGVHHAGMNRRYRQIVEMLFRKGYLRVIVATGTLALGINMPCKTVVFSGDSVYLTALNYRQCAGRAGRRGFDLLGNVVFQGISRQKVCRLISSRLPDLNGHFPITTTLVLRLFTLLHDSKYSKYALNSINALLSQPRLYMGGPSFKDQAMHHLRFSIEYLRRQHLLGADGAPLNFAGLVSHLYFTENSSFAFHALLKEGFFHEVCAGLRTNEQDTLETLMLIMSHLFVRIFCRQADVEYVERVIKPSSSIVLLPPLPAKASKILAEHNQQTLRIFRAYVETFVNQHIHESDRRLPLTGMIVGAKDKAGIELTNSLPSTKIRSPFVALSGAGDDFDTIHDLCQTTRHGVFLEEAVIPHVGIDAQEMEAPLNAFLMDFYKHGDIATIERANGIRRSEIWFLLKDFSLILATIITSLQNFTKLTDLTDTEMMEATDDVDFSEPEDNEAASVIIPQELSQTSVTSAKPKKSKKVVKDSWDDEDDEDDEELDGESEAEETDPLGEDAAAWDGEGEEGLRHVLKAFQKLRQVFDGKFKAMWA</sequence>
<dbReference type="PROSITE" id="PS51192">
    <property type="entry name" value="HELICASE_ATP_BIND_1"/>
    <property type="match status" value="1"/>
</dbReference>
<dbReference type="InterPro" id="IPR055124">
    <property type="entry name" value="PIN-like_DDX60"/>
</dbReference>
<feature type="compositionally biased region" description="Basic and acidic residues" evidence="5">
    <location>
        <begin position="577"/>
        <end position="588"/>
    </location>
</feature>
<evidence type="ECO:0000256" key="3">
    <source>
        <dbReference type="ARBA" id="ARBA00022806"/>
    </source>
</evidence>
<dbReference type="SUPFAM" id="SSF52540">
    <property type="entry name" value="P-loop containing nucleoside triphosphate hydrolases"/>
    <property type="match status" value="1"/>
</dbReference>
<feature type="compositionally biased region" description="Basic and acidic residues" evidence="5">
    <location>
        <begin position="1200"/>
        <end position="1229"/>
    </location>
</feature>
<dbReference type="GO" id="GO:0016787">
    <property type="term" value="F:hydrolase activity"/>
    <property type="evidence" value="ECO:0007669"/>
    <property type="project" value="UniProtKB-KW"/>
</dbReference>
<dbReference type="EMBL" id="MU003771">
    <property type="protein sequence ID" value="KAF2724457.1"/>
    <property type="molecule type" value="Genomic_DNA"/>
</dbReference>
<dbReference type="GO" id="GO:0005524">
    <property type="term" value="F:ATP binding"/>
    <property type="evidence" value="ECO:0007669"/>
    <property type="project" value="UniProtKB-KW"/>
</dbReference>
<dbReference type="InterPro" id="IPR014001">
    <property type="entry name" value="Helicase_ATP-bd"/>
</dbReference>
<evidence type="ECO:0000313" key="9">
    <source>
        <dbReference type="Proteomes" id="UP000799441"/>
    </source>
</evidence>
<evidence type="ECO:0000259" key="6">
    <source>
        <dbReference type="PROSITE" id="PS51192"/>
    </source>
</evidence>
<dbReference type="PROSITE" id="PS51194">
    <property type="entry name" value="HELICASE_CTER"/>
    <property type="match status" value="1"/>
</dbReference>
<dbReference type="Proteomes" id="UP000799441">
    <property type="component" value="Unassembled WGS sequence"/>
</dbReference>
<feature type="region of interest" description="Disordered" evidence="5">
    <location>
        <begin position="1191"/>
        <end position="1232"/>
    </location>
</feature>
<dbReference type="GO" id="GO:0003676">
    <property type="term" value="F:nucleic acid binding"/>
    <property type="evidence" value="ECO:0007669"/>
    <property type="project" value="InterPro"/>
</dbReference>
<dbReference type="PANTHER" id="PTHR44533:SF4">
    <property type="entry name" value="DEAD_H RNA HELICASE, PUTATIVE-RELATED"/>
    <property type="match status" value="1"/>
</dbReference>
<dbReference type="FunFam" id="3.40.50.300:FF:001039">
    <property type="entry name" value="ATP-dependent RNA helicase DDX60"/>
    <property type="match status" value="1"/>
</dbReference>
<evidence type="ECO:0000313" key="8">
    <source>
        <dbReference type="EMBL" id="KAF2724457.1"/>
    </source>
</evidence>
<evidence type="ECO:0000256" key="4">
    <source>
        <dbReference type="ARBA" id="ARBA00022840"/>
    </source>
</evidence>
<evidence type="ECO:0000259" key="7">
    <source>
        <dbReference type="PROSITE" id="PS51194"/>
    </source>
</evidence>
<dbReference type="SMART" id="SM00487">
    <property type="entry name" value="DEXDc"/>
    <property type="match status" value="1"/>
</dbReference>
<protein>
    <submittedName>
        <fullName evidence="8">P-loop containing nucleoside triphosphate hydrolase protein</fullName>
    </submittedName>
</protein>
<dbReference type="Pfam" id="PF26076">
    <property type="entry name" value="WHD_DDX60"/>
    <property type="match status" value="1"/>
</dbReference>
<reference evidence="8" key="1">
    <citation type="journal article" date="2020" name="Stud. Mycol.">
        <title>101 Dothideomycetes genomes: a test case for predicting lifestyles and emergence of pathogens.</title>
        <authorList>
            <person name="Haridas S."/>
            <person name="Albert R."/>
            <person name="Binder M."/>
            <person name="Bloem J."/>
            <person name="Labutti K."/>
            <person name="Salamov A."/>
            <person name="Andreopoulos B."/>
            <person name="Baker S."/>
            <person name="Barry K."/>
            <person name="Bills G."/>
            <person name="Bluhm B."/>
            <person name="Cannon C."/>
            <person name="Castanera R."/>
            <person name="Culley D."/>
            <person name="Daum C."/>
            <person name="Ezra D."/>
            <person name="Gonzalez J."/>
            <person name="Henrissat B."/>
            <person name="Kuo A."/>
            <person name="Liang C."/>
            <person name="Lipzen A."/>
            <person name="Lutzoni F."/>
            <person name="Magnuson J."/>
            <person name="Mondo S."/>
            <person name="Nolan M."/>
            <person name="Ohm R."/>
            <person name="Pangilinan J."/>
            <person name="Park H.-J."/>
            <person name="Ramirez L."/>
            <person name="Alfaro M."/>
            <person name="Sun H."/>
            <person name="Tritt A."/>
            <person name="Yoshinaga Y."/>
            <person name="Zwiers L.-H."/>
            <person name="Turgeon B."/>
            <person name="Goodwin S."/>
            <person name="Spatafora J."/>
            <person name="Crous P."/>
            <person name="Grigoriev I."/>
        </authorList>
    </citation>
    <scope>NUCLEOTIDE SEQUENCE</scope>
    <source>
        <strain evidence="8">CBS 116435</strain>
    </source>
</reference>
<keyword evidence="9" id="KW-1185">Reference proteome</keyword>
<proteinExistence type="predicted"/>
<accession>A0A9P4QC21</accession>
<dbReference type="InterPro" id="IPR011545">
    <property type="entry name" value="DEAD/DEAH_box_helicase_dom"/>
</dbReference>
<dbReference type="PANTHER" id="PTHR44533">
    <property type="entry name" value="DEAD/H RNA HELICASE, PUTATIVE-RELATED"/>
    <property type="match status" value="1"/>
</dbReference>
<keyword evidence="4" id="KW-0067">ATP-binding</keyword>
<feature type="domain" description="Helicase ATP-binding" evidence="6">
    <location>
        <begin position="770"/>
        <end position="940"/>
    </location>
</feature>
<keyword evidence="2 8" id="KW-0378">Hydrolase</keyword>
<evidence type="ECO:0000256" key="1">
    <source>
        <dbReference type="ARBA" id="ARBA00022741"/>
    </source>
</evidence>
<dbReference type="CDD" id="cd18795">
    <property type="entry name" value="SF2_C_Ski2"/>
    <property type="match status" value="1"/>
</dbReference>
<feature type="region of interest" description="Disordered" evidence="5">
    <location>
        <begin position="530"/>
        <end position="589"/>
    </location>
</feature>
<comment type="caution">
    <text evidence="8">The sequence shown here is derived from an EMBL/GenBank/DDBJ whole genome shotgun (WGS) entry which is preliminary data.</text>
</comment>
<feature type="compositionally biased region" description="Polar residues" evidence="5">
    <location>
        <begin position="540"/>
        <end position="564"/>
    </location>
</feature>
<gene>
    <name evidence="8" type="ORF">K431DRAFT_336738</name>
</gene>
<keyword evidence="3" id="KW-0347">Helicase</keyword>